<dbReference type="Gene3D" id="3.40.50.12780">
    <property type="entry name" value="N-terminal domain of ligase-like"/>
    <property type="match status" value="1"/>
</dbReference>
<dbReference type="CDD" id="cd05911">
    <property type="entry name" value="Firefly_Luc_like"/>
    <property type="match status" value="1"/>
</dbReference>
<dbReference type="HOGENOM" id="CLU_000022_59_2_1"/>
<evidence type="ECO:0000313" key="6">
    <source>
        <dbReference type="Proteomes" id="UP000007148"/>
    </source>
</evidence>
<dbReference type="InterPro" id="IPR045851">
    <property type="entry name" value="AMP-bd_C_sf"/>
</dbReference>
<keyword evidence="2 5" id="KW-0436">Ligase</keyword>
<evidence type="ECO:0000259" key="4">
    <source>
        <dbReference type="Pfam" id="PF13193"/>
    </source>
</evidence>
<reference evidence="5 6" key="1">
    <citation type="journal article" date="2011" name="PLoS Pathog.">
        <title>Endophytic Life Strategies Decoded by Genome and Transcriptome Analyses of the Mutualistic Root Symbiont Piriformospora indica.</title>
        <authorList>
            <person name="Zuccaro A."/>
            <person name="Lahrmann U."/>
            <person name="Guldener U."/>
            <person name="Langen G."/>
            <person name="Pfiffi S."/>
            <person name="Biedenkopf D."/>
            <person name="Wong P."/>
            <person name="Samans B."/>
            <person name="Grimm C."/>
            <person name="Basiewicz M."/>
            <person name="Murat C."/>
            <person name="Martin F."/>
            <person name="Kogel K.H."/>
        </authorList>
    </citation>
    <scope>NUCLEOTIDE SEQUENCE [LARGE SCALE GENOMIC DNA]</scope>
    <source>
        <strain evidence="5 6">DSM 11827</strain>
    </source>
</reference>
<dbReference type="Gene3D" id="3.30.300.30">
    <property type="match status" value="1"/>
</dbReference>
<gene>
    <name evidence="5" type="ORF">PIIN_08542</name>
</gene>
<dbReference type="InterPro" id="IPR042099">
    <property type="entry name" value="ANL_N_sf"/>
</dbReference>
<dbReference type="Proteomes" id="UP000007148">
    <property type="component" value="Unassembled WGS sequence"/>
</dbReference>
<dbReference type="GO" id="GO:0016405">
    <property type="term" value="F:CoA-ligase activity"/>
    <property type="evidence" value="ECO:0007669"/>
    <property type="project" value="TreeGrafter"/>
</dbReference>
<feature type="domain" description="AMP-binding enzyme C-terminal" evidence="4">
    <location>
        <begin position="476"/>
        <end position="561"/>
    </location>
</feature>
<dbReference type="PANTHER" id="PTHR24096:SF149">
    <property type="entry name" value="AMP-BINDING DOMAIN-CONTAINING PROTEIN-RELATED"/>
    <property type="match status" value="1"/>
</dbReference>
<evidence type="ECO:0000259" key="3">
    <source>
        <dbReference type="Pfam" id="PF00501"/>
    </source>
</evidence>
<dbReference type="Pfam" id="PF13193">
    <property type="entry name" value="AMP-binding_C"/>
    <property type="match status" value="1"/>
</dbReference>
<name>G4TTE7_SERID</name>
<accession>G4TTE7</accession>
<organism evidence="5 6">
    <name type="scientific">Serendipita indica (strain DSM 11827)</name>
    <name type="common">Root endophyte fungus</name>
    <name type="synonym">Piriformospora indica</name>
    <dbReference type="NCBI Taxonomy" id="1109443"/>
    <lineage>
        <taxon>Eukaryota</taxon>
        <taxon>Fungi</taxon>
        <taxon>Dikarya</taxon>
        <taxon>Basidiomycota</taxon>
        <taxon>Agaricomycotina</taxon>
        <taxon>Agaricomycetes</taxon>
        <taxon>Sebacinales</taxon>
        <taxon>Serendipitaceae</taxon>
        <taxon>Serendipita</taxon>
    </lineage>
</organism>
<dbReference type="InterPro" id="IPR000873">
    <property type="entry name" value="AMP-dep_synth/lig_dom"/>
</dbReference>
<dbReference type="SUPFAM" id="SSF56801">
    <property type="entry name" value="Acetyl-CoA synthetase-like"/>
    <property type="match status" value="1"/>
</dbReference>
<comment type="similarity">
    <text evidence="1">Belongs to the ATP-dependent AMP-binding enzyme family.</text>
</comment>
<dbReference type="PROSITE" id="PS00455">
    <property type="entry name" value="AMP_BINDING"/>
    <property type="match status" value="1"/>
</dbReference>
<dbReference type="OMA" id="IGRFKEM"/>
<sequence>MKIYKSNYPDVEIPSQSIFTHVLPENGPYAHNLPAFIDAPTEATLSRRQLRDAALRFAAGLVDEHAVLRTKNPDGGPVLKRGDVVSIYSPNSLSFAIALYGCFAAGIKVSPINSSYTPPEIKHQLTDCGAKAVVVHPLLLPNLIQAFALMGINEGQAKKRIIIADWKESQTLSDDVKRRYKGYTVFEEALNVGKMVKEEAFDGRYADETALMCYSSGTTGLAKGVETTHKNLVAIMCMFPAVFIRLEPGVDKMLGFLPGYHIYGLVKVLLYPIAKGAAAVIIRGFDVAMFGKAIGKYRASVLPMVPPVILLLAKNPVFEKFDFSSVKLITSGAAPLGKDLTLEVVARLRKLGSNALVVQGYGLTETSPTAHFNPVETWDTKAGTIGPLLPNLEARLVRDDRTDAPEGERGELWLRGPSIMKGYLHNASATLNSITPDGWFQTGDVAIIDKDGWYSIVDRKKELIKYKGFQVPPADLEAVLISHPEIVDSGVIGVYSKKDETELPRAYIVPKPGSKALGSAQEREVFQREVAKWITSKVAKHKYLRGGVVVVEAIPKSAAGKILRKELRERAKKEMEAERARL</sequence>
<feature type="domain" description="AMP-dependent synthetase/ligase" evidence="3">
    <location>
        <begin position="32"/>
        <end position="424"/>
    </location>
</feature>
<dbReference type="AlphaFoldDB" id="G4TTE7"/>
<dbReference type="STRING" id="1109443.G4TTE7"/>
<dbReference type="eggNOG" id="KOG1176">
    <property type="taxonomic scope" value="Eukaryota"/>
</dbReference>
<comment type="caution">
    <text evidence="5">The sequence shown here is derived from an EMBL/GenBank/DDBJ whole genome shotgun (WGS) entry which is preliminary data.</text>
</comment>
<evidence type="ECO:0000256" key="2">
    <source>
        <dbReference type="ARBA" id="ARBA00022598"/>
    </source>
</evidence>
<dbReference type="InParanoid" id="G4TTE7"/>
<dbReference type="Pfam" id="PF00501">
    <property type="entry name" value="AMP-binding"/>
    <property type="match status" value="1"/>
</dbReference>
<dbReference type="PANTHER" id="PTHR24096">
    <property type="entry name" value="LONG-CHAIN-FATTY-ACID--COA LIGASE"/>
    <property type="match status" value="1"/>
</dbReference>
<evidence type="ECO:0000256" key="1">
    <source>
        <dbReference type="ARBA" id="ARBA00006432"/>
    </source>
</evidence>
<dbReference type="InterPro" id="IPR020845">
    <property type="entry name" value="AMP-binding_CS"/>
</dbReference>
<evidence type="ECO:0000313" key="5">
    <source>
        <dbReference type="EMBL" id="CCA74590.1"/>
    </source>
</evidence>
<dbReference type="InterPro" id="IPR025110">
    <property type="entry name" value="AMP-bd_C"/>
</dbReference>
<keyword evidence="6" id="KW-1185">Reference proteome</keyword>
<dbReference type="OrthoDB" id="1898221at2759"/>
<proteinExistence type="inferred from homology"/>
<dbReference type="EMBL" id="CAFZ01000331">
    <property type="protein sequence ID" value="CCA74590.1"/>
    <property type="molecule type" value="Genomic_DNA"/>
</dbReference>
<protein>
    <submittedName>
        <fullName evidence="5">Related to 4-coumarate-CoA ligase</fullName>
    </submittedName>
</protein>